<feature type="compositionally biased region" description="Basic and acidic residues" evidence="5">
    <location>
        <begin position="161"/>
        <end position="171"/>
    </location>
</feature>
<feature type="compositionally biased region" description="Polar residues" evidence="5">
    <location>
        <begin position="190"/>
        <end position="202"/>
    </location>
</feature>
<evidence type="ECO:0000256" key="5">
    <source>
        <dbReference type="SAM" id="MobiDB-lite"/>
    </source>
</evidence>
<feature type="domain" description="DFDF" evidence="7">
    <location>
        <begin position="203"/>
        <end position="239"/>
    </location>
</feature>
<dbReference type="GO" id="GO:0031087">
    <property type="term" value="P:deadenylation-independent decapping of nuclear-transcribed mRNA"/>
    <property type="evidence" value="ECO:0007669"/>
    <property type="project" value="InterPro"/>
</dbReference>
<comment type="subcellular location">
    <subcellularLocation>
        <location evidence="1">Cytoplasm</location>
        <location evidence="1">P-body</location>
    </subcellularLocation>
</comment>
<accession>A0AAN8K4A5</accession>
<keyword evidence="4" id="KW-0963">Cytoplasm</keyword>
<evidence type="ECO:0000256" key="1">
    <source>
        <dbReference type="ARBA" id="ARBA00004201"/>
    </source>
</evidence>
<dbReference type="AlphaFoldDB" id="A0AAN8K4A5"/>
<dbReference type="FunFam" id="2.30.30.100:FF:000026">
    <property type="entry name" value="Enhancer of mRNA-decapping protein 3"/>
    <property type="match status" value="1"/>
</dbReference>
<sequence length="513" mass="56411">MSTEWVGSVVSLDCGEALGTYQGQVTCINNASQTLTLRNAFRNGLKCEVPDITLSAKDIQDLKILSSPENAKDLFSRKATPSKLSKEVEESINPKCPSPVKVIHTSGTSTNGFHGPGHPLTAGNNSYNNVKRITPTQDYHGYLNGHNGYSSRNNGHQRLTPTRDPDVRRPNGTENKPVKKPTTPRKIEGRNNNARRGSQRQDCFSAPVDSFIKDFDFEKNLALFDKQAVFAEIENGFPEGAIIDKKPTKYRCDENVLTSGPVILQQIKTPSTSGKSYVTDSGLVVPSISADLRAQLLNSAVSYGITLDRQVEMVGRSASEMVLQLLGGYHRLSPQNGHQLPIVVILCGPHIQGAEGINCARQLSNHNVKTILYVPNNVKLPAEVERELILYDLCNGKKTSSAKDLPAVPVDMIVNALDNDENLYLRHQSWYKPLVDWAGNKRANCLAIDPSVQGSPIDAKWSLAICLPLSLQSPTSQVYLCDLGIPKKVFMDVGIKYMSPFGHKFVIPLHERT</sequence>
<dbReference type="GO" id="GO:0033962">
    <property type="term" value="P:P-body assembly"/>
    <property type="evidence" value="ECO:0007669"/>
    <property type="project" value="TreeGrafter"/>
</dbReference>
<dbReference type="Pfam" id="PF12701">
    <property type="entry name" value="LSM14"/>
    <property type="match status" value="1"/>
</dbReference>
<gene>
    <name evidence="8" type="ORF">SNE40_005075</name>
</gene>
<proteinExistence type="inferred from homology"/>
<dbReference type="InterPro" id="IPR025762">
    <property type="entry name" value="DFDF"/>
</dbReference>
<name>A0AAN8K4A5_PATCE</name>
<dbReference type="InterPro" id="IPR019050">
    <property type="entry name" value="FDF_dom"/>
</dbReference>
<comment type="similarity">
    <text evidence="2">Belongs to the EDC3 family.</text>
</comment>
<feature type="domain" description="YjeF N-terminal" evidence="6">
    <location>
        <begin position="292"/>
        <end position="491"/>
    </location>
</feature>
<dbReference type="PROSITE" id="PS51512">
    <property type="entry name" value="DFDF"/>
    <property type="match status" value="1"/>
</dbReference>
<feature type="compositionally biased region" description="Polar residues" evidence="5">
    <location>
        <begin position="122"/>
        <end position="137"/>
    </location>
</feature>
<dbReference type="PANTHER" id="PTHR13612:SF0">
    <property type="entry name" value="ENHANCER OF MRNA-DECAPPING PROTEIN 3"/>
    <property type="match status" value="1"/>
</dbReference>
<evidence type="ECO:0000256" key="4">
    <source>
        <dbReference type="ARBA" id="ARBA00022490"/>
    </source>
</evidence>
<dbReference type="SUPFAM" id="SSF64153">
    <property type="entry name" value="YjeF N-terminal domain-like"/>
    <property type="match status" value="1"/>
</dbReference>
<dbReference type="InterPro" id="IPR036652">
    <property type="entry name" value="YjeF_N_dom_sf"/>
</dbReference>
<dbReference type="InterPro" id="IPR004443">
    <property type="entry name" value="YjeF_N_dom"/>
</dbReference>
<dbReference type="EMBL" id="JAZGQO010000003">
    <property type="protein sequence ID" value="KAK6189022.1"/>
    <property type="molecule type" value="Genomic_DNA"/>
</dbReference>
<reference evidence="8 9" key="1">
    <citation type="submission" date="2024-01" db="EMBL/GenBank/DDBJ databases">
        <title>The genome of the rayed Mediterranean limpet Patella caerulea (Linnaeus, 1758).</title>
        <authorList>
            <person name="Anh-Thu Weber A."/>
            <person name="Halstead-Nussloch G."/>
        </authorList>
    </citation>
    <scope>NUCLEOTIDE SEQUENCE [LARGE SCALE GENOMIC DNA]</scope>
    <source>
        <strain evidence="8">AATW-2023a</strain>
        <tissue evidence="8">Whole specimen</tissue>
    </source>
</reference>
<organism evidence="8 9">
    <name type="scientific">Patella caerulea</name>
    <name type="common">Rayed Mediterranean limpet</name>
    <dbReference type="NCBI Taxonomy" id="87958"/>
    <lineage>
        <taxon>Eukaryota</taxon>
        <taxon>Metazoa</taxon>
        <taxon>Spiralia</taxon>
        <taxon>Lophotrochozoa</taxon>
        <taxon>Mollusca</taxon>
        <taxon>Gastropoda</taxon>
        <taxon>Patellogastropoda</taxon>
        <taxon>Patelloidea</taxon>
        <taxon>Patellidae</taxon>
        <taxon>Patella</taxon>
    </lineage>
</organism>
<dbReference type="SMART" id="SM01199">
    <property type="entry name" value="FDF"/>
    <property type="match status" value="1"/>
</dbReference>
<dbReference type="Pfam" id="PF09532">
    <property type="entry name" value="FDF"/>
    <property type="match status" value="1"/>
</dbReference>
<dbReference type="GO" id="GO:0003729">
    <property type="term" value="F:mRNA binding"/>
    <property type="evidence" value="ECO:0007669"/>
    <property type="project" value="InterPro"/>
</dbReference>
<dbReference type="Pfam" id="PF03853">
    <property type="entry name" value="YjeF_N"/>
    <property type="match status" value="1"/>
</dbReference>
<comment type="caution">
    <text evidence="8">The sequence shown here is derived from an EMBL/GenBank/DDBJ whole genome shotgun (WGS) entry which is preliminary data.</text>
</comment>
<dbReference type="Gene3D" id="3.40.50.10260">
    <property type="entry name" value="YjeF N-terminal domain"/>
    <property type="match status" value="1"/>
</dbReference>
<dbReference type="InterPro" id="IPR034107">
    <property type="entry name" value="Lsm16_N"/>
</dbReference>
<evidence type="ECO:0000313" key="8">
    <source>
        <dbReference type="EMBL" id="KAK6189022.1"/>
    </source>
</evidence>
<dbReference type="PANTHER" id="PTHR13612">
    <property type="entry name" value="ENHANCER OF MRNA-DECAPPING PROTEIN 3"/>
    <property type="match status" value="1"/>
</dbReference>
<evidence type="ECO:0000256" key="3">
    <source>
        <dbReference type="ARBA" id="ARBA00015797"/>
    </source>
</evidence>
<protein>
    <recommendedName>
        <fullName evidence="3">Enhancer of mRNA-decapping protein 3</fullName>
    </recommendedName>
</protein>
<dbReference type="SMART" id="SM01271">
    <property type="entry name" value="LSM14"/>
    <property type="match status" value="1"/>
</dbReference>
<evidence type="ECO:0000313" key="9">
    <source>
        <dbReference type="Proteomes" id="UP001347796"/>
    </source>
</evidence>
<evidence type="ECO:0000256" key="2">
    <source>
        <dbReference type="ARBA" id="ARBA00006610"/>
    </source>
</evidence>
<dbReference type="Proteomes" id="UP001347796">
    <property type="component" value="Unassembled WGS sequence"/>
</dbReference>
<dbReference type="InterPro" id="IPR025609">
    <property type="entry name" value="Lsm14-like_N"/>
</dbReference>
<evidence type="ECO:0000259" key="6">
    <source>
        <dbReference type="PROSITE" id="PS51385"/>
    </source>
</evidence>
<dbReference type="GO" id="GO:0000932">
    <property type="term" value="C:P-body"/>
    <property type="evidence" value="ECO:0007669"/>
    <property type="project" value="UniProtKB-SubCell"/>
</dbReference>
<dbReference type="Gene3D" id="2.30.30.100">
    <property type="match status" value="1"/>
</dbReference>
<feature type="region of interest" description="Disordered" evidence="5">
    <location>
        <begin position="108"/>
        <end position="202"/>
    </location>
</feature>
<dbReference type="CDD" id="cd01737">
    <property type="entry name" value="LSm16_N"/>
    <property type="match status" value="1"/>
</dbReference>
<keyword evidence="9" id="KW-1185">Reference proteome</keyword>
<dbReference type="PROSITE" id="PS51385">
    <property type="entry name" value="YJEF_N"/>
    <property type="match status" value="1"/>
</dbReference>
<feature type="compositionally biased region" description="Polar residues" evidence="5">
    <location>
        <begin position="147"/>
        <end position="160"/>
    </location>
</feature>
<evidence type="ECO:0000259" key="7">
    <source>
        <dbReference type="PROSITE" id="PS51512"/>
    </source>
</evidence>